<dbReference type="EMBL" id="DQBS01000049">
    <property type="protein sequence ID" value="HCO69347.1"/>
    <property type="molecule type" value="Genomic_DNA"/>
</dbReference>
<comment type="subcellular location">
    <subcellularLocation>
        <location evidence="1 7">Cell membrane</location>
        <topology evidence="1 7">Multi-pass membrane protein</topology>
    </subcellularLocation>
</comment>
<keyword evidence="2 7" id="KW-0813">Transport</keyword>
<name>A0A124FUC5_9BACT</name>
<evidence type="ECO:0000256" key="6">
    <source>
        <dbReference type="ARBA" id="ARBA00023136"/>
    </source>
</evidence>
<proteinExistence type="inferred from homology"/>
<evidence type="ECO:0000259" key="8">
    <source>
        <dbReference type="PROSITE" id="PS50928"/>
    </source>
</evidence>
<feature type="transmembrane region" description="Helical" evidence="7">
    <location>
        <begin position="7"/>
        <end position="29"/>
    </location>
</feature>
<evidence type="ECO:0000256" key="2">
    <source>
        <dbReference type="ARBA" id="ARBA00022448"/>
    </source>
</evidence>
<evidence type="ECO:0000313" key="13">
    <source>
        <dbReference type="Proteomes" id="UP000055014"/>
    </source>
</evidence>
<feature type="transmembrane region" description="Helical" evidence="7">
    <location>
        <begin position="101"/>
        <end position="122"/>
    </location>
</feature>
<reference evidence="10" key="1">
    <citation type="journal article" date="2015" name="MBio">
        <title>Genome-resolved metagenomic analysis reveals roles for candidate phyla and other microbial community members in biogeochemical transformations in oil reservoirs.</title>
        <authorList>
            <person name="Hu P."/>
            <person name="Tom L."/>
            <person name="Singh A."/>
            <person name="Thomas B.C."/>
            <person name="Baker B.J."/>
            <person name="Piceno Y.M."/>
            <person name="Andersen G.L."/>
            <person name="Banfield J.F."/>
        </authorList>
    </citation>
    <scope>NUCLEOTIDE SEQUENCE [LARGE SCALE GENOMIC DNA]</scope>
    <source>
        <strain evidence="10">46_47</strain>
        <strain evidence="11">46_70</strain>
    </source>
</reference>
<evidence type="ECO:0000256" key="5">
    <source>
        <dbReference type="ARBA" id="ARBA00022989"/>
    </source>
</evidence>
<accession>A0A124FUC5</accession>
<evidence type="ECO:0000313" key="14">
    <source>
        <dbReference type="Proteomes" id="UP000264215"/>
    </source>
</evidence>
<dbReference type="PANTHER" id="PTHR43744:SF8">
    <property type="entry name" value="SN-GLYCEROL-3-PHOSPHATE TRANSPORT SYSTEM PERMEASE PROTEIN UGPE"/>
    <property type="match status" value="1"/>
</dbReference>
<dbReference type="Proteomes" id="UP000054260">
    <property type="component" value="Unassembled WGS sequence"/>
</dbReference>
<dbReference type="Gene3D" id="1.10.3720.10">
    <property type="entry name" value="MetI-like"/>
    <property type="match status" value="1"/>
</dbReference>
<dbReference type="EMBL" id="LGGH01000033">
    <property type="protein sequence ID" value="KUK68155.1"/>
    <property type="molecule type" value="Genomic_DNA"/>
</dbReference>
<dbReference type="PATRIC" id="fig|1236046.5.peg.285"/>
<evidence type="ECO:0000313" key="12">
    <source>
        <dbReference type="Proteomes" id="UP000054260"/>
    </source>
</evidence>
<feature type="transmembrane region" description="Helical" evidence="7">
    <location>
        <begin position="70"/>
        <end position="94"/>
    </location>
</feature>
<feature type="transmembrane region" description="Helical" evidence="7">
    <location>
        <begin position="236"/>
        <end position="257"/>
    </location>
</feature>
<dbReference type="InterPro" id="IPR000515">
    <property type="entry name" value="MetI-like"/>
</dbReference>
<dbReference type="CDD" id="cd06261">
    <property type="entry name" value="TM_PBP2"/>
    <property type="match status" value="1"/>
</dbReference>
<reference evidence="12 13" key="2">
    <citation type="journal article" date="2015" name="MBio">
        <title>Genome-Resolved Metagenomic Analysis Reveals Roles for Candidate Phyla and Other Microbial Community Members in Biogeochemical Transformations in Oil Reservoirs.</title>
        <authorList>
            <person name="Hu P."/>
            <person name="Tom L."/>
            <person name="Singh A."/>
            <person name="Thomas B.C."/>
            <person name="Baker B.J."/>
            <person name="Piceno Y.M."/>
            <person name="Andersen G.L."/>
            <person name="Banfield J.F."/>
        </authorList>
    </citation>
    <scope>NUCLEOTIDE SEQUENCE [LARGE SCALE GENOMIC DNA]</scope>
</reference>
<dbReference type="Pfam" id="PF00528">
    <property type="entry name" value="BPD_transp_1"/>
    <property type="match status" value="1"/>
</dbReference>
<dbReference type="InterPro" id="IPR035906">
    <property type="entry name" value="MetI-like_sf"/>
</dbReference>
<comment type="similarity">
    <text evidence="7">Belongs to the binding-protein-dependent transport system permease family.</text>
</comment>
<dbReference type="AlphaFoldDB" id="A0A124FUC5"/>
<evidence type="ECO:0000256" key="3">
    <source>
        <dbReference type="ARBA" id="ARBA00022475"/>
    </source>
</evidence>
<keyword evidence="3" id="KW-1003">Cell membrane</keyword>
<feature type="transmembrane region" description="Helical" evidence="7">
    <location>
        <begin position="182"/>
        <end position="203"/>
    </location>
</feature>
<keyword evidence="4 7" id="KW-0812">Transmembrane</keyword>
<evidence type="ECO:0000313" key="10">
    <source>
        <dbReference type="EMBL" id="KUK68155.1"/>
    </source>
</evidence>
<evidence type="ECO:0000256" key="4">
    <source>
        <dbReference type="ARBA" id="ARBA00022692"/>
    </source>
</evidence>
<sequence>MKRTLFYIFATLLVLVWLMPFVITMFTSVKSMDELMMGRRWWEPPKELRLENYATAWQDANMGRYFMNTFIITVPSVLGALFLSSLGAFALAWYDFRLSKTILMIFVGGMLIPFQMLLIPVYRMSISFGIYDSYIGVILFHIAFQLGFCTFFLRNFMKTIPASIFDAAMIDGAGHFLIYRRIVLPLVVPAMAALGILEFTWIWNDYLWSLILIQSDRFKPVTLGLVNLQGQWITSWNVMAAGSIIAAVVPLVVFLLFQRYFIEGLTVGSVKG</sequence>
<reference evidence="9 14" key="3">
    <citation type="journal article" date="2018" name="Nat. Biotechnol.">
        <title>A standardized bacterial taxonomy based on genome phylogeny substantially revises the tree of life.</title>
        <authorList>
            <person name="Parks D.H."/>
            <person name="Chuvochina M."/>
            <person name="Waite D.W."/>
            <person name="Rinke C."/>
            <person name="Skarshewski A."/>
            <person name="Chaumeil P.A."/>
            <person name="Hugenholtz P."/>
        </authorList>
    </citation>
    <scope>NUCLEOTIDE SEQUENCE [LARGE SCALE GENOMIC DNA]</scope>
    <source>
        <strain evidence="9">UBA9905</strain>
    </source>
</reference>
<dbReference type="EMBL" id="LGGW01000052">
    <property type="protein sequence ID" value="KUK90087.1"/>
    <property type="molecule type" value="Genomic_DNA"/>
</dbReference>
<keyword evidence="5 7" id="KW-1133">Transmembrane helix</keyword>
<evidence type="ECO:0000313" key="11">
    <source>
        <dbReference type="EMBL" id="KUK90087.1"/>
    </source>
</evidence>
<evidence type="ECO:0000256" key="7">
    <source>
        <dbReference type="RuleBase" id="RU363032"/>
    </source>
</evidence>
<gene>
    <name evidence="9" type="ORF">DIT26_01975</name>
    <name evidence="10" type="ORF">XD86_0360</name>
    <name evidence="11" type="ORF">XE02_0703</name>
</gene>
<dbReference type="PROSITE" id="PS50928">
    <property type="entry name" value="ABC_TM1"/>
    <property type="match status" value="1"/>
</dbReference>
<organism evidence="10 12">
    <name type="scientific">Mesotoga infera</name>
    <dbReference type="NCBI Taxonomy" id="1236046"/>
    <lineage>
        <taxon>Bacteria</taxon>
        <taxon>Thermotogati</taxon>
        <taxon>Thermotogota</taxon>
        <taxon>Thermotogae</taxon>
        <taxon>Kosmotogales</taxon>
        <taxon>Kosmotogaceae</taxon>
        <taxon>Mesotoga</taxon>
    </lineage>
</organism>
<evidence type="ECO:0000256" key="1">
    <source>
        <dbReference type="ARBA" id="ARBA00004651"/>
    </source>
</evidence>
<feature type="domain" description="ABC transmembrane type-1" evidence="8">
    <location>
        <begin position="66"/>
        <end position="257"/>
    </location>
</feature>
<dbReference type="SUPFAM" id="SSF161098">
    <property type="entry name" value="MetI-like"/>
    <property type="match status" value="1"/>
</dbReference>
<feature type="transmembrane region" description="Helical" evidence="7">
    <location>
        <begin position="134"/>
        <end position="153"/>
    </location>
</feature>
<dbReference type="GO" id="GO:0005886">
    <property type="term" value="C:plasma membrane"/>
    <property type="evidence" value="ECO:0007669"/>
    <property type="project" value="UniProtKB-SubCell"/>
</dbReference>
<dbReference type="Proteomes" id="UP000264215">
    <property type="component" value="Unassembled WGS sequence"/>
</dbReference>
<comment type="caution">
    <text evidence="10">The sequence shown here is derived from an EMBL/GenBank/DDBJ whole genome shotgun (WGS) entry which is preliminary data.</text>
</comment>
<evidence type="ECO:0000313" key="9">
    <source>
        <dbReference type="EMBL" id="HCO69347.1"/>
    </source>
</evidence>
<dbReference type="GO" id="GO:0055085">
    <property type="term" value="P:transmembrane transport"/>
    <property type="evidence" value="ECO:0007669"/>
    <property type="project" value="InterPro"/>
</dbReference>
<dbReference type="Proteomes" id="UP000055014">
    <property type="component" value="Unassembled WGS sequence"/>
</dbReference>
<keyword evidence="6 7" id="KW-0472">Membrane</keyword>
<protein>
    <submittedName>
        <fullName evidence="10">ABC-type sugar transport system, permease component</fullName>
    </submittedName>
    <submittedName>
        <fullName evidence="9">Sugar ABC transporter permease</fullName>
    </submittedName>
</protein>
<dbReference type="PANTHER" id="PTHR43744">
    <property type="entry name" value="ABC TRANSPORTER PERMEASE PROTEIN MG189-RELATED-RELATED"/>
    <property type="match status" value="1"/>
</dbReference>
<keyword evidence="10" id="KW-0762">Sugar transport</keyword>